<reference evidence="3 4" key="1">
    <citation type="submission" date="2018-07" db="EMBL/GenBank/DDBJ databases">
        <title>Leeuwenhoekiella genomics.</title>
        <authorList>
            <person name="Tahon G."/>
            <person name="Willems A."/>
        </authorList>
    </citation>
    <scope>NUCLEOTIDE SEQUENCE [LARGE SCALE GENOMIC DNA]</scope>
    <source>
        <strain evidence="3 4">LMG 29608</strain>
    </source>
</reference>
<feature type="signal peptide" evidence="1">
    <location>
        <begin position="1"/>
        <end position="21"/>
    </location>
</feature>
<keyword evidence="1" id="KW-0732">Signal</keyword>
<dbReference type="GO" id="GO:0016853">
    <property type="term" value="F:isomerase activity"/>
    <property type="evidence" value="ECO:0007669"/>
    <property type="project" value="UniProtKB-KW"/>
</dbReference>
<dbReference type="OrthoDB" id="9798407at2"/>
<name>A0A4Q0PFE3_9FLAO</name>
<dbReference type="Pfam" id="PF01261">
    <property type="entry name" value="AP_endonuc_2"/>
    <property type="match status" value="1"/>
</dbReference>
<evidence type="ECO:0000313" key="3">
    <source>
        <dbReference type="EMBL" id="RXG25647.1"/>
    </source>
</evidence>
<dbReference type="InterPro" id="IPR050312">
    <property type="entry name" value="IolE/XylAMocC-like"/>
</dbReference>
<dbReference type="RefSeq" id="WP_128764456.1">
    <property type="nucleotide sequence ID" value="NZ_JBHUOO010000023.1"/>
</dbReference>
<dbReference type="PANTHER" id="PTHR12110:SF41">
    <property type="entry name" value="INOSOSE DEHYDRATASE"/>
    <property type="match status" value="1"/>
</dbReference>
<sequence>MKTPLLKIRSLKFVGAFIASALLFSCGDQKKKDSKTTGEATQDTISESASFGGLALYTLRDAMAEDAKGTLKTVATDGYLNIEAAGYDNGLFYKMTPADFKSFAEGINLHPVSTHQGSVTLENADKMIADVKAAGFEYFVIPVPPMGMFTFNAESMTMGMDGTPEKLADILSTLGKKCDEAGLKLVYHNHDFEFKKGEDGVPLIDYLLENTDPELVNFQMDLYWVTKAGADPVAYFEKYPGRFKLWHVKDMDNEGRFAPVGQGSIDFARILAEKEKSGMQYYFVEQDQTFNHTPLEAIKISHKGLEELGFN</sequence>
<comment type="caution">
    <text evidence="3">The sequence shown here is derived from an EMBL/GenBank/DDBJ whole genome shotgun (WGS) entry which is preliminary data.</text>
</comment>
<evidence type="ECO:0000259" key="2">
    <source>
        <dbReference type="Pfam" id="PF01261"/>
    </source>
</evidence>
<keyword evidence="3" id="KW-0413">Isomerase</keyword>
<organism evidence="3 4">
    <name type="scientific">Leeuwenhoekiella polynyae</name>
    <dbReference type="NCBI Taxonomy" id="1550906"/>
    <lineage>
        <taxon>Bacteria</taxon>
        <taxon>Pseudomonadati</taxon>
        <taxon>Bacteroidota</taxon>
        <taxon>Flavobacteriia</taxon>
        <taxon>Flavobacteriales</taxon>
        <taxon>Flavobacteriaceae</taxon>
        <taxon>Leeuwenhoekiella</taxon>
    </lineage>
</organism>
<gene>
    <name evidence="3" type="ORF">DSM02_814</name>
</gene>
<dbReference type="SUPFAM" id="SSF51658">
    <property type="entry name" value="Xylose isomerase-like"/>
    <property type="match status" value="1"/>
</dbReference>
<feature type="domain" description="Xylose isomerase-like TIM barrel" evidence="2">
    <location>
        <begin position="165"/>
        <end position="280"/>
    </location>
</feature>
<accession>A0A4Q0PFE3</accession>
<dbReference type="Gene3D" id="3.20.20.150">
    <property type="entry name" value="Divalent-metal-dependent TIM barrel enzymes"/>
    <property type="match status" value="1"/>
</dbReference>
<dbReference type="AlphaFoldDB" id="A0A4Q0PFE3"/>
<dbReference type="EMBL" id="QOVK01000002">
    <property type="protein sequence ID" value="RXG25647.1"/>
    <property type="molecule type" value="Genomic_DNA"/>
</dbReference>
<dbReference type="PANTHER" id="PTHR12110">
    <property type="entry name" value="HYDROXYPYRUVATE ISOMERASE"/>
    <property type="match status" value="1"/>
</dbReference>
<dbReference type="InterPro" id="IPR013022">
    <property type="entry name" value="Xyl_isomerase-like_TIM-brl"/>
</dbReference>
<evidence type="ECO:0000313" key="4">
    <source>
        <dbReference type="Proteomes" id="UP000289859"/>
    </source>
</evidence>
<protein>
    <submittedName>
        <fullName evidence="3">Sugar phosphate isomerase/epimerase</fullName>
    </submittedName>
</protein>
<proteinExistence type="predicted"/>
<evidence type="ECO:0000256" key="1">
    <source>
        <dbReference type="SAM" id="SignalP"/>
    </source>
</evidence>
<dbReference type="Proteomes" id="UP000289859">
    <property type="component" value="Unassembled WGS sequence"/>
</dbReference>
<dbReference type="InterPro" id="IPR036237">
    <property type="entry name" value="Xyl_isomerase-like_sf"/>
</dbReference>
<feature type="chain" id="PRO_5020612791" evidence="1">
    <location>
        <begin position="22"/>
        <end position="311"/>
    </location>
</feature>
<dbReference type="PROSITE" id="PS51257">
    <property type="entry name" value="PROKAR_LIPOPROTEIN"/>
    <property type="match status" value="1"/>
</dbReference>
<keyword evidence="4" id="KW-1185">Reference proteome</keyword>